<keyword evidence="2" id="KW-1185">Reference proteome</keyword>
<dbReference type="AlphaFoldDB" id="A0A1B0AFN3"/>
<dbReference type="EnsemblMetazoa" id="GPAI044178-RA">
    <property type="protein sequence ID" value="GPAI044178-PA"/>
    <property type="gene ID" value="GPAI044178"/>
</dbReference>
<protein>
    <submittedName>
        <fullName evidence="1">Uncharacterized protein</fullName>
    </submittedName>
</protein>
<accession>A0A1B0AFN3</accession>
<dbReference type="Proteomes" id="UP000092445">
    <property type="component" value="Unassembled WGS sequence"/>
</dbReference>
<proteinExistence type="predicted"/>
<evidence type="ECO:0000313" key="1">
    <source>
        <dbReference type="EnsemblMetazoa" id="GPAI044178-PA"/>
    </source>
</evidence>
<reference evidence="2" key="1">
    <citation type="submission" date="2014-03" db="EMBL/GenBank/DDBJ databases">
        <authorList>
            <person name="Aksoy S."/>
            <person name="Warren W."/>
            <person name="Wilson R.K."/>
        </authorList>
    </citation>
    <scope>NUCLEOTIDE SEQUENCE [LARGE SCALE GENOMIC DNA]</scope>
    <source>
        <strain evidence="2">IAEA</strain>
    </source>
</reference>
<evidence type="ECO:0000313" key="2">
    <source>
        <dbReference type="Proteomes" id="UP000092445"/>
    </source>
</evidence>
<reference evidence="1" key="2">
    <citation type="submission" date="2020-05" db="UniProtKB">
        <authorList>
            <consortium name="EnsemblMetazoa"/>
        </authorList>
    </citation>
    <scope>IDENTIFICATION</scope>
    <source>
        <strain evidence="1">IAEA</strain>
    </source>
</reference>
<sequence>MSLKSSRSKRFRTTKGLRDEVEVLLLSEFKFVLLCKGGPPLAKRASNISDITLPASIMKLFVFVPIFILPIDSDNMTVASSSGAGICSSVSVLVGKACLPLELFKALLDLRLGKVPPILPIFRAGSLVVVGTAVVAGAGDVNGACITGCGAAKLVAVACGALKPVKPAEARRLHWLLRFAASVTRATQSARYWAYVLRRSARRSACVLVSGGASRISLISSRSFNPACNIRCEAGVISSSLNRGARIAANGFGGGPGAGELSSMSLSFCNSGKCSSEFDSLSSLPSLSCSGIKPTSFTSGSSTNATWRGAWLLDCGTGLGQRVESLAVLYKEALQWEFDDFHPQAVAKAIARDFGDLPAQLRNRPQNTFRHVAAASFAQGALLITGTQRKNKMEYRMESTDIPNGR</sequence>
<name>A0A1B0AFN3_GLOPL</name>
<organism evidence="1 2">
    <name type="scientific">Glossina pallidipes</name>
    <name type="common">Tsetse fly</name>
    <dbReference type="NCBI Taxonomy" id="7398"/>
    <lineage>
        <taxon>Eukaryota</taxon>
        <taxon>Metazoa</taxon>
        <taxon>Ecdysozoa</taxon>
        <taxon>Arthropoda</taxon>
        <taxon>Hexapoda</taxon>
        <taxon>Insecta</taxon>
        <taxon>Pterygota</taxon>
        <taxon>Neoptera</taxon>
        <taxon>Endopterygota</taxon>
        <taxon>Diptera</taxon>
        <taxon>Brachycera</taxon>
        <taxon>Muscomorpha</taxon>
        <taxon>Hippoboscoidea</taxon>
        <taxon>Glossinidae</taxon>
        <taxon>Glossina</taxon>
    </lineage>
</organism>
<dbReference type="VEuPathDB" id="VectorBase:GPAI044178"/>